<sequence length="110" mass="11807">MTRRVPHLRACHGARAQIGQAERRHGGCDGSPMRASVWHGCGDDGPATERQSGASVWHGCSNSGLVACRRWPLWRGGSSAEVSATSPRLFIVPLSAAHLHCFSAFQGNME</sequence>
<protein>
    <submittedName>
        <fullName evidence="1">Uncharacterized protein</fullName>
    </submittedName>
</protein>
<organism evidence="1 2">
    <name type="scientific">Oryza meyeriana var. granulata</name>
    <dbReference type="NCBI Taxonomy" id="110450"/>
    <lineage>
        <taxon>Eukaryota</taxon>
        <taxon>Viridiplantae</taxon>
        <taxon>Streptophyta</taxon>
        <taxon>Embryophyta</taxon>
        <taxon>Tracheophyta</taxon>
        <taxon>Spermatophyta</taxon>
        <taxon>Magnoliopsida</taxon>
        <taxon>Liliopsida</taxon>
        <taxon>Poales</taxon>
        <taxon>Poaceae</taxon>
        <taxon>BOP clade</taxon>
        <taxon>Oryzoideae</taxon>
        <taxon>Oryzeae</taxon>
        <taxon>Oryzinae</taxon>
        <taxon>Oryza</taxon>
        <taxon>Oryza meyeriana</taxon>
    </lineage>
</organism>
<dbReference type="Proteomes" id="UP000479710">
    <property type="component" value="Unassembled WGS sequence"/>
</dbReference>
<gene>
    <name evidence="1" type="ORF">E2562_029743</name>
</gene>
<evidence type="ECO:0000313" key="1">
    <source>
        <dbReference type="EMBL" id="KAF0900233.1"/>
    </source>
</evidence>
<dbReference type="AlphaFoldDB" id="A0A6G1CKS1"/>
<evidence type="ECO:0000313" key="2">
    <source>
        <dbReference type="Proteomes" id="UP000479710"/>
    </source>
</evidence>
<comment type="caution">
    <text evidence="1">The sequence shown here is derived from an EMBL/GenBank/DDBJ whole genome shotgun (WGS) entry which is preliminary data.</text>
</comment>
<name>A0A6G1CKS1_9ORYZ</name>
<reference evidence="1 2" key="1">
    <citation type="submission" date="2019-11" db="EMBL/GenBank/DDBJ databases">
        <title>Whole genome sequence of Oryza granulata.</title>
        <authorList>
            <person name="Li W."/>
        </authorList>
    </citation>
    <scope>NUCLEOTIDE SEQUENCE [LARGE SCALE GENOMIC DNA]</scope>
    <source>
        <strain evidence="2">cv. Menghai</strain>
        <tissue evidence="1">Leaf</tissue>
    </source>
</reference>
<accession>A0A6G1CKS1</accession>
<dbReference type="EMBL" id="SPHZ02000009">
    <property type="protein sequence ID" value="KAF0900233.1"/>
    <property type="molecule type" value="Genomic_DNA"/>
</dbReference>
<proteinExistence type="predicted"/>
<keyword evidence="2" id="KW-1185">Reference proteome</keyword>